<evidence type="ECO:0000259" key="9">
    <source>
        <dbReference type="Pfam" id="PF16178"/>
    </source>
</evidence>
<keyword evidence="2" id="KW-1003">Cell membrane</keyword>
<feature type="transmembrane region" description="Helical" evidence="7">
    <location>
        <begin position="375"/>
        <end position="405"/>
    </location>
</feature>
<dbReference type="Pfam" id="PF04547">
    <property type="entry name" value="Anoctamin"/>
    <property type="match status" value="1"/>
</dbReference>
<evidence type="ECO:0000256" key="1">
    <source>
        <dbReference type="ARBA" id="ARBA00004651"/>
    </source>
</evidence>
<dbReference type="AlphaFoldDB" id="A0A9N9G2M9"/>
<dbReference type="EMBL" id="CAJVPP010001843">
    <property type="protein sequence ID" value="CAG8575540.1"/>
    <property type="molecule type" value="Genomic_DNA"/>
</dbReference>
<feature type="transmembrane region" description="Helical" evidence="7">
    <location>
        <begin position="691"/>
        <end position="714"/>
    </location>
</feature>
<evidence type="ECO:0000256" key="6">
    <source>
        <dbReference type="ARBA" id="ARBA00023180"/>
    </source>
</evidence>
<dbReference type="GO" id="GO:0032541">
    <property type="term" value="C:cortical endoplasmic reticulum"/>
    <property type="evidence" value="ECO:0007669"/>
    <property type="project" value="TreeGrafter"/>
</dbReference>
<protein>
    <submittedName>
        <fullName evidence="10">676_t:CDS:1</fullName>
    </submittedName>
</protein>
<gene>
    <name evidence="10" type="ORF">FMOSSE_LOCUS7678</name>
</gene>
<evidence type="ECO:0000313" key="10">
    <source>
        <dbReference type="EMBL" id="CAG8575540.1"/>
    </source>
</evidence>
<keyword evidence="5 7" id="KW-0472">Membrane</keyword>
<comment type="subcellular location">
    <subcellularLocation>
        <location evidence="1">Cell membrane</location>
        <topology evidence="1">Multi-pass membrane protein</topology>
    </subcellularLocation>
</comment>
<feature type="transmembrane region" description="Helical" evidence="7">
    <location>
        <begin position="536"/>
        <end position="557"/>
    </location>
</feature>
<dbReference type="Pfam" id="PF16178">
    <property type="entry name" value="Anoct_dimer"/>
    <property type="match status" value="1"/>
</dbReference>
<comment type="caution">
    <text evidence="10">The sequence shown here is derived from an EMBL/GenBank/DDBJ whole genome shotgun (WGS) entry which is preliminary data.</text>
</comment>
<feature type="domain" description="Anoctamin transmembrane" evidence="8">
    <location>
        <begin position="367"/>
        <end position="805"/>
    </location>
</feature>
<feature type="transmembrane region" description="Helical" evidence="7">
    <location>
        <begin position="499"/>
        <end position="524"/>
    </location>
</feature>
<keyword evidence="11" id="KW-1185">Reference proteome</keyword>
<dbReference type="PANTHER" id="PTHR12308">
    <property type="entry name" value="ANOCTAMIN"/>
    <property type="match status" value="1"/>
</dbReference>
<evidence type="ECO:0000313" key="11">
    <source>
        <dbReference type="Proteomes" id="UP000789375"/>
    </source>
</evidence>
<evidence type="ECO:0000259" key="8">
    <source>
        <dbReference type="Pfam" id="PF04547"/>
    </source>
</evidence>
<dbReference type="InterPro" id="IPR049452">
    <property type="entry name" value="Anoctamin_TM"/>
</dbReference>
<dbReference type="InterPro" id="IPR032394">
    <property type="entry name" value="Anoct_dimer"/>
</dbReference>
<evidence type="ECO:0000256" key="5">
    <source>
        <dbReference type="ARBA" id="ARBA00023136"/>
    </source>
</evidence>
<feature type="transmembrane region" description="Helical" evidence="7">
    <location>
        <begin position="754"/>
        <end position="776"/>
    </location>
</feature>
<dbReference type="GO" id="GO:0005254">
    <property type="term" value="F:chloride channel activity"/>
    <property type="evidence" value="ECO:0007669"/>
    <property type="project" value="TreeGrafter"/>
</dbReference>
<keyword evidence="6" id="KW-0325">Glycoprotein</keyword>
<accession>A0A9N9G2M9</accession>
<feature type="domain" description="Anoctamin dimerisation" evidence="9">
    <location>
        <begin position="129"/>
        <end position="357"/>
    </location>
</feature>
<dbReference type="GO" id="GO:0005886">
    <property type="term" value="C:plasma membrane"/>
    <property type="evidence" value="ECO:0007669"/>
    <property type="project" value="UniProtKB-SubCell"/>
</dbReference>
<evidence type="ECO:0000256" key="7">
    <source>
        <dbReference type="SAM" id="Phobius"/>
    </source>
</evidence>
<sequence>MSEGKNLFRQIEIPISEDGELSEKSNNRKERSRSTIIDTILGRPNFSATSLNDLDEHLEKFEIIKQQVEAHRTLNLINVEDQNLYNKMDEWVKSNPGVTLETTILKFDPEKYPNSDALAKVIYDYPFPDFILKYENDKVKHLYDHENNEKYEIRAMKRQNFERLLLRAGLFLEHEIDTEGDNTYVKIIAPFERLCEQAQQTKIKLRFNDLSMFDIRRRKTIFSRFKEFFSYKIDLKKESSFFKKDRLRKFKGAEAKKNIAEISLNFFTCSIRNLLVHRMIITANQINKKVTLDNGRVIYVKRKIDALAISKLLKAHVYDKFYPIHDGSPKIKRGSVTSPEEIEKYNLRAQLNELWVKGRTKQPIEKIREYFGEKFALYFVWLGFYTSWLSIASVAGLTVVLYGVIDAAIGTNLNDLQGASKIWDNALTAPYAFLMAIWATCFLESWKRANASIQYDWDVIDFEREELPRPEFYGTTLRVSPVTLKKEIHFPFKEKLTKLLISGAIVLISIGIVIVTVGVLIIFPSQLNVSPPKLRTVITASVNLATIIILNMIYRHVARYLTNFENHKTQTQFEDSLILKAYLFDFVNFYSSLIYILLFKKNCEVYVTCMNELTIQLAIIFVGKQMIGQGQEVLIPWIMSKWYKTKNIAERDELEKKYAESNRKNTNVPQWVYDDRLATSSETIRTEYEEIVIQFGFVTLFGTAFPLAPLFAWINNMTEIRFDAFKVYESQEYIQTLQRPVGFQAQDLGMWEKIMSIVSLISVLTNAVIIAFHSSWMHAQFDKYTKNPEELLVARLGFVLAFERERYLTRLALDGDPPALDEYWSDDKDDASLFSVKGSLLLPSNTVTGGNIVK</sequence>
<evidence type="ECO:0000256" key="2">
    <source>
        <dbReference type="ARBA" id="ARBA00022475"/>
    </source>
</evidence>
<evidence type="ECO:0000256" key="3">
    <source>
        <dbReference type="ARBA" id="ARBA00022692"/>
    </source>
</evidence>
<organism evidence="10 11">
    <name type="scientific">Funneliformis mosseae</name>
    <name type="common">Endomycorrhizal fungus</name>
    <name type="synonym">Glomus mosseae</name>
    <dbReference type="NCBI Taxonomy" id="27381"/>
    <lineage>
        <taxon>Eukaryota</taxon>
        <taxon>Fungi</taxon>
        <taxon>Fungi incertae sedis</taxon>
        <taxon>Mucoromycota</taxon>
        <taxon>Glomeromycotina</taxon>
        <taxon>Glomeromycetes</taxon>
        <taxon>Glomerales</taxon>
        <taxon>Glomeraceae</taxon>
        <taxon>Funneliformis</taxon>
    </lineage>
</organism>
<reference evidence="10" key="1">
    <citation type="submission" date="2021-06" db="EMBL/GenBank/DDBJ databases">
        <authorList>
            <person name="Kallberg Y."/>
            <person name="Tangrot J."/>
            <person name="Rosling A."/>
        </authorList>
    </citation>
    <scope>NUCLEOTIDE SEQUENCE</scope>
    <source>
        <strain evidence="10">87-6 pot B 2015</strain>
    </source>
</reference>
<keyword evidence="4 7" id="KW-1133">Transmembrane helix</keyword>
<name>A0A9N9G2M9_FUNMO</name>
<dbReference type="InterPro" id="IPR007632">
    <property type="entry name" value="Anoctamin"/>
</dbReference>
<dbReference type="PANTHER" id="PTHR12308:SF73">
    <property type="entry name" value="ANOCTAMIN"/>
    <property type="match status" value="1"/>
</dbReference>
<keyword evidence="3 7" id="KW-0812">Transmembrane</keyword>
<evidence type="ECO:0000256" key="4">
    <source>
        <dbReference type="ARBA" id="ARBA00022989"/>
    </source>
</evidence>
<dbReference type="GO" id="GO:0046983">
    <property type="term" value="F:protein dimerization activity"/>
    <property type="evidence" value="ECO:0007669"/>
    <property type="project" value="InterPro"/>
</dbReference>
<proteinExistence type="predicted"/>
<dbReference type="Proteomes" id="UP000789375">
    <property type="component" value="Unassembled WGS sequence"/>
</dbReference>